<keyword evidence="13 16" id="KW-0496">Mitochondrion</keyword>
<feature type="transmembrane region" description="Helical" evidence="16">
    <location>
        <begin position="7"/>
        <end position="35"/>
    </location>
</feature>
<evidence type="ECO:0000256" key="15">
    <source>
        <dbReference type="ARBA" id="ARBA00049551"/>
    </source>
</evidence>
<dbReference type="EC" id="7.1.1.2" evidence="3 16"/>
<proteinExistence type="inferred from homology"/>
<evidence type="ECO:0000256" key="1">
    <source>
        <dbReference type="ARBA" id="ARBA00004225"/>
    </source>
</evidence>
<dbReference type="InterPro" id="IPR001750">
    <property type="entry name" value="ND/Mrp_TM"/>
</dbReference>
<feature type="transmembrane region" description="Helical" evidence="16">
    <location>
        <begin position="139"/>
        <end position="158"/>
    </location>
</feature>
<name>A0A8K1QR00_9BIVA</name>
<dbReference type="GO" id="GO:0042773">
    <property type="term" value="P:ATP synthesis coupled electron transport"/>
    <property type="evidence" value="ECO:0007669"/>
    <property type="project" value="InterPro"/>
</dbReference>
<evidence type="ECO:0000256" key="3">
    <source>
        <dbReference type="ARBA" id="ARBA00012944"/>
    </source>
</evidence>
<dbReference type="PANTHER" id="PTHR43507">
    <property type="entry name" value="NADH-UBIQUINONE OXIDOREDUCTASE CHAIN 4"/>
    <property type="match status" value="1"/>
</dbReference>
<feature type="transmembrane region" description="Helical" evidence="16">
    <location>
        <begin position="243"/>
        <end position="262"/>
    </location>
</feature>
<keyword evidence="7 16" id="KW-0812">Transmembrane</keyword>
<sequence>MMVVMSVVVACFSMFFLNKSMILLVLLCILFLSVLEIGVFESDLVMLSGSVSYDFLSVSLSVLSILIMIFSFMSSVKCNREKLFYFSNMALLLFLILAFCTSSFIGFFFFFESALIPLILIIMGWGYQFERMEASTYMFIYTVFGSLFFLFGVCLLIYSGMSDNMLSLGNNIDKKVSAFWWLFVLGFLIKLPVYPFHLWLPKAHVEAPVAGSMMLAGVVLKLGGYGLIRLMNVMSVSFGLKSYNLMLSVAMVGGVYASLVCCRQVDMKCLVAYSSVGHMSLVLLGCLSNIGMGIKGALFIMIGHGLCSSGMFSLVNVFYLHSGYRNLYMNKGFLSKSPTLCLVGFLLCSSNMAAPPSLNLFGEVLMFICSFFISYCFLLLLTVMTIVSAVYSLHLYTTTCHGKMSDSSNSLDTVSYNAVFVLLSHWIPLNFLFLFMP</sequence>
<evidence type="ECO:0000256" key="7">
    <source>
        <dbReference type="ARBA" id="ARBA00022692"/>
    </source>
</evidence>
<dbReference type="GO" id="GO:0008137">
    <property type="term" value="F:NADH dehydrogenase (ubiquinone) activity"/>
    <property type="evidence" value="ECO:0007669"/>
    <property type="project" value="UniProtKB-UniRule"/>
</dbReference>
<feature type="transmembrane region" description="Helical" evidence="16">
    <location>
        <begin position="296"/>
        <end position="319"/>
    </location>
</feature>
<keyword evidence="9 16" id="KW-0249">Electron transport</keyword>
<protein>
    <recommendedName>
        <fullName evidence="4 16">NADH-ubiquinone oxidoreductase chain 4</fullName>
        <ecNumber evidence="3 16">7.1.1.2</ecNumber>
    </recommendedName>
</protein>
<keyword evidence="8" id="KW-1278">Translocase</keyword>
<feature type="transmembrane region" description="Helical" evidence="16">
    <location>
        <begin position="340"/>
        <end position="358"/>
    </location>
</feature>
<evidence type="ECO:0000256" key="13">
    <source>
        <dbReference type="ARBA" id="ARBA00023128"/>
    </source>
</evidence>
<accession>A0A8K1QR00</accession>
<feature type="domain" description="NADH:quinone oxidoreductase/Mrp antiporter transmembrane" evidence="17">
    <location>
        <begin position="103"/>
        <end position="386"/>
    </location>
</feature>
<evidence type="ECO:0000256" key="4">
    <source>
        <dbReference type="ARBA" id="ARBA00021006"/>
    </source>
</evidence>
<feature type="transmembrane region" description="Helical" evidence="16">
    <location>
        <begin position="83"/>
        <end position="99"/>
    </location>
</feature>
<evidence type="ECO:0000256" key="6">
    <source>
        <dbReference type="ARBA" id="ARBA00022660"/>
    </source>
</evidence>
<evidence type="ECO:0000256" key="5">
    <source>
        <dbReference type="ARBA" id="ARBA00022448"/>
    </source>
</evidence>
<feature type="transmembrane region" description="Helical" evidence="16">
    <location>
        <begin position="364"/>
        <end position="393"/>
    </location>
</feature>
<keyword evidence="11 16" id="KW-0520">NAD</keyword>
<feature type="transmembrane region" description="Helical" evidence="16">
    <location>
        <begin position="55"/>
        <end position="76"/>
    </location>
</feature>
<dbReference type="GO" id="GO:0031966">
    <property type="term" value="C:mitochondrial membrane"/>
    <property type="evidence" value="ECO:0007669"/>
    <property type="project" value="UniProtKB-SubCell"/>
</dbReference>
<comment type="subcellular location">
    <subcellularLocation>
        <location evidence="1 16">Mitochondrion membrane</location>
        <topology evidence="1 16">Multi-pass membrane protein</topology>
    </subcellularLocation>
</comment>
<evidence type="ECO:0000256" key="2">
    <source>
        <dbReference type="ARBA" id="ARBA00009025"/>
    </source>
</evidence>
<evidence type="ECO:0000256" key="11">
    <source>
        <dbReference type="ARBA" id="ARBA00023027"/>
    </source>
</evidence>
<keyword evidence="6 16" id="KW-0679">Respiratory chain</keyword>
<dbReference type="Pfam" id="PF00361">
    <property type="entry name" value="Proton_antipo_M"/>
    <property type="match status" value="1"/>
</dbReference>
<evidence type="ECO:0000256" key="8">
    <source>
        <dbReference type="ARBA" id="ARBA00022967"/>
    </source>
</evidence>
<comment type="function">
    <text evidence="16">Core subunit of the mitochondrial membrane respiratory chain NADH dehydrogenase (Complex I) which catalyzes electron transfer from NADH through the respiratory chain, using ubiquinone as an electron acceptor. Essential for the catalytic activity and assembly of complex I.</text>
</comment>
<dbReference type="PRINTS" id="PR01437">
    <property type="entry name" value="NUOXDRDTASE4"/>
</dbReference>
<evidence type="ECO:0000256" key="14">
    <source>
        <dbReference type="ARBA" id="ARBA00023136"/>
    </source>
</evidence>
<keyword evidence="14 16" id="KW-0472">Membrane</keyword>
<evidence type="ECO:0000259" key="17">
    <source>
        <dbReference type="Pfam" id="PF00361"/>
    </source>
</evidence>
<dbReference type="GO" id="GO:0003954">
    <property type="term" value="F:NADH dehydrogenase activity"/>
    <property type="evidence" value="ECO:0007669"/>
    <property type="project" value="TreeGrafter"/>
</dbReference>
<evidence type="ECO:0000256" key="12">
    <source>
        <dbReference type="ARBA" id="ARBA00023075"/>
    </source>
</evidence>
<feature type="transmembrane region" description="Helical" evidence="16">
    <location>
        <begin position="414"/>
        <end position="436"/>
    </location>
</feature>
<dbReference type="InterPro" id="IPR003918">
    <property type="entry name" value="NADH_UbQ_OxRdtase"/>
</dbReference>
<dbReference type="GO" id="GO:0048039">
    <property type="term" value="F:ubiquinone binding"/>
    <property type="evidence" value="ECO:0007669"/>
    <property type="project" value="TreeGrafter"/>
</dbReference>
<evidence type="ECO:0000256" key="9">
    <source>
        <dbReference type="ARBA" id="ARBA00022982"/>
    </source>
</evidence>
<evidence type="ECO:0000313" key="18">
    <source>
        <dbReference type="EMBL" id="UDY69797.1"/>
    </source>
</evidence>
<dbReference type="GO" id="GO:0015990">
    <property type="term" value="P:electron transport coupled proton transport"/>
    <property type="evidence" value="ECO:0007669"/>
    <property type="project" value="TreeGrafter"/>
</dbReference>
<feature type="transmembrane region" description="Helical" evidence="16">
    <location>
        <begin position="269"/>
        <end position="290"/>
    </location>
</feature>
<evidence type="ECO:0000256" key="16">
    <source>
        <dbReference type="RuleBase" id="RU003297"/>
    </source>
</evidence>
<feature type="transmembrane region" description="Helical" evidence="16">
    <location>
        <begin position="178"/>
        <end position="200"/>
    </location>
</feature>
<keyword evidence="12 16" id="KW-0830">Ubiquinone</keyword>
<keyword evidence="10 16" id="KW-1133">Transmembrane helix</keyword>
<reference evidence="18" key="1">
    <citation type="submission" date="2020-07" db="EMBL/GenBank/DDBJ databases">
        <title>The complete mitochondrial genome of Mytella strigata.</title>
        <authorList>
            <person name="Ma H."/>
            <person name="Yu Z."/>
        </authorList>
    </citation>
    <scope>NUCLEOTIDE SEQUENCE</scope>
    <source>
        <strain evidence="18">Dayibei</strain>
    </source>
</reference>
<comment type="similarity">
    <text evidence="2 16">Belongs to the complex I subunit 4 family.</text>
</comment>
<keyword evidence="5 16" id="KW-0813">Transport</keyword>
<organism evidence="18">
    <name type="scientific">Mytella strigata</name>
    <dbReference type="NCBI Taxonomy" id="3245086"/>
    <lineage>
        <taxon>Eukaryota</taxon>
        <taxon>Metazoa</taxon>
        <taxon>Spiralia</taxon>
        <taxon>Lophotrochozoa</taxon>
        <taxon>Mollusca</taxon>
        <taxon>Bivalvia</taxon>
        <taxon>Autobranchia</taxon>
        <taxon>Pteriomorphia</taxon>
        <taxon>Mytilida</taxon>
        <taxon>Mytiloidea</taxon>
        <taxon>Mytilidae</taxon>
        <taxon>Mytella</taxon>
    </lineage>
</organism>
<dbReference type="PANTHER" id="PTHR43507:SF20">
    <property type="entry name" value="NADH-UBIQUINONE OXIDOREDUCTASE CHAIN 4"/>
    <property type="match status" value="1"/>
</dbReference>
<gene>
    <name evidence="18" type="primary">nad4</name>
</gene>
<dbReference type="EMBL" id="MT800514">
    <property type="protein sequence ID" value="UDY69797.1"/>
    <property type="molecule type" value="Genomic_DNA"/>
</dbReference>
<evidence type="ECO:0000256" key="10">
    <source>
        <dbReference type="ARBA" id="ARBA00022989"/>
    </source>
</evidence>
<dbReference type="AlphaFoldDB" id="A0A8K1QR00"/>
<geneLocation type="mitochondrion" evidence="18"/>
<comment type="catalytic activity">
    <reaction evidence="15 16">
        <text>a ubiquinone + NADH + 5 H(+)(in) = a ubiquinol + NAD(+) + 4 H(+)(out)</text>
        <dbReference type="Rhea" id="RHEA:29091"/>
        <dbReference type="Rhea" id="RHEA-COMP:9565"/>
        <dbReference type="Rhea" id="RHEA-COMP:9566"/>
        <dbReference type="ChEBI" id="CHEBI:15378"/>
        <dbReference type="ChEBI" id="CHEBI:16389"/>
        <dbReference type="ChEBI" id="CHEBI:17976"/>
        <dbReference type="ChEBI" id="CHEBI:57540"/>
        <dbReference type="ChEBI" id="CHEBI:57945"/>
        <dbReference type="EC" id="7.1.1.2"/>
    </reaction>
</comment>
<feature type="transmembrane region" description="Helical" evidence="16">
    <location>
        <begin position="105"/>
        <end position="127"/>
    </location>
</feature>
<feature type="transmembrane region" description="Helical" evidence="16">
    <location>
        <begin position="212"/>
        <end position="231"/>
    </location>
</feature>